<reference evidence="2 3" key="1">
    <citation type="submission" date="2024-01" db="EMBL/GenBank/DDBJ databases">
        <title>The genomes of 5 underutilized Papilionoideae crops provide insights into root nodulation and disease resistanc.</title>
        <authorList>
            <person name="Jiang F."/>
        </authorList>
    </citation>
    <scope>NUCLEOTIDE SEQUENCE [LARGE SCALE GENOMIC DNA]</scope>
    <source>
        <strain evidence="2">DUOXIRENSHENG_FW03</strain>
        <tissue evidence="2">Leaves</tissue>
    </source>
</reference>
<name>A0AAN9XUS1_PSOTE</name>
<protein>
    <submittedName>
        <fullName evidence="2">Uncharacterized protein</fullName>
    </submittedName>
</protein>
<dbReference type="AlphaFoldDB" id="A0AAN9XUS1"/>
<evidence type="ECO:0000313" key="2">
    <source>
        <dbReference type="EMBL" id="KAK7410658.1"/>
    </source>
</evidence>
<feature type="transmembrane region" description="Helical" evidence="1">
    <location>
        <begin position="53"/>
        <end position="71"/>
    </location>
</feature>
<evidence type="ECO:0000313" key="3">
    <source>
        <dbReference type="Proteomes" id="UP001386955"/>
    </source>
</evidence>
<proteinExistence type="predicted"/>
<keyword evidence="1" id="KW-1133">Transmembrane helix</keyword>
<keyword evidence="3" id="KW-1185">Reference proteome</keyword>
<gene>
    <name evidence="2" type="ORF">VNO78_01619</name>
</gene>
<dbReference type="EMBL" id="JAYMYS010000001">
    <property type="protein sequence ID" value="KAK7410658.1"/>
    <property type="molecule type" value="Genomic_DNA"/>
</dbReference>
<keyword evidence="1" id="KW-0812">Transmembrane</keyword>
<organism evidence="2 3">
    <name type="scientific">Psophocarpus tetragonolobus</name>
    <name type="common">Winged bean</name>
    <name type="synonym">Dolichos tetragonolobus</name>
    <dbReference type="NCBI Taxonomy" id="3891"/>
    <lineage>
        <taxon>Eukaryota</taxon>
        <taxon>Viridiplantae</taxon>
        <taxon>Streptophyta</taxon>
        <taxon>Embryophyta</taxon>
        <taxon>Tracheophyta</taxon>
        <taxon>Spermatophyta</taxon>
        <taxon>Magnoliopsida</taxon>
        <taxon>eudicotyledons</taxon>
        <taxon>Gunneridae</taxon>
        <taxon>Pentapetalae</taxon>
        <taxon>rosids</taxon>
        <taxon>fabids</taxon>
        <taxon>Fabales</taxon>
        <taxon>Fabaceae</taxon>
        <taxon>Papilionoideae</taxon>
        <taxon>50 kb inversion clade</taxon>
        <taxon>NPAAA clade</taxon>
        <taxon>indigoferoid/millettioid clade</taxon>
        <taxon>Phaseoleae</taxon>
        <taxon>Psophocarpus</taxon>
    </lineage>
</organism>
<comment type="caution">
    <text evidence="2">The sequence shown here is derived from an EMBL/GenBank/DDBJ whole genome shotgun (WGS) entry which is preliminary data.</text>
</comment>
<accession>A0AAN9XUS1</accession>
<keyword evidence="1" id="KW-0472">Membrane</keyword>
<dbReference type="Proteomes" id="UP001386955">
    <property type="component" value="Unassembled WGS sequence"/>
</dbReference>
<evidence type="ECO:0000256" key="1">
    <source>
        <dbReference type="SAM" id="Phobius"/>
    </source>
</evidence>
<sequence>MVHVHKRGAALKEKWNVFPDSVTVQFRNFHLSRFMRELFGGCSFNGGSAIVMLRIKECFLVLVLFGVWLVFGKTQHHVLLLDHREDFGLELWVEVLLSALSVVNVPSLSQALV</sequence>